<accession>A0A0N9I455</accession>
<protein>
    <recommendedName>
        <fullName evidence="1">DUF4440 domain-containing protein</fullName>
    </recommendedName>
</protein>
<dbReference type="Pfam" id="PF14534">
    <property type="entry name" value="DUF4440"/>
    <property type="match status" value="1"/>
</dbReference>
<feature type="domain" description="DUF4440" evidence="1">
    <location>
        <begin position="9"/>
        <end position="118"/>
    </location>
</feature>
<keyword evidence="3" id="KW-1185">Reference proteome</keyword>
<dbReference type="Gene3D" id="3.10.450.50">
    <property type="match status" value="1"/>
</dbReference>
<evidence type="ECO:0000313" key="3">
    <source>
        <dbReference type="Proteomes" id="UP000063699"/>
    </source>
</evidence>
<name>A0A0N9I455_9PSEU</name>
<organism evidence="2 3">
    <name type="scientific">Kibdelosporangium phytohabitans</name>
    <dbReference type="NCBI Taxonomy" id="860235"/>
    <lineage>
        <taxon>Bacteria</taxon>
        <taxon>Bacillati</taxon>
        <taxon>Actinomycetota</taxon>
        <taxon>Actinomycetes</taxon>
        <taxon>Pseudonocardiales</taxon>
        <taxon>Pseudonocardiaceae</taxon>
        <taxon>Kibdelosporangium</taxon>
    </lineage>
</organism>
<evidence type="ECO:0000259" key="1">
    <source>
        <dbReference type="Pfam" id="PF14534"/>
    </source>
</evidence>
<evidence type="ECO:0000313" key="2">
    <source>
        <dbReference type="EMBL" id="ALG10434.1"/>
    </source>
</evidence>
<gene>
    <name evidence="2" type="ORF">AOZ06_29235</name>
</gene>
<dbReference type="InterPro" id="IPR032710">
    <property type="entry name" value="NTF2-like_dom_sf"/>
</dbReference>
<sequence length="133" mass="14705">MSTDLVARLRELEQRRIEALLAADTAELDTLHDDAYQLCNPTGTVWGKAEYVQRLATGQVVYDRLAATSDIDALVSNTLAVLRYRCLIEVRVDGAEIPAHECQHIDVYAIGADGRWRCRFSQATGIMDGVAPV</sequence>
<dbReference type="KEGG" id="kphy:AOZ06_29235"/>
<dbReference type="Proteomes" id="UP000063699">
    <property type="component" value="Chromosome"/>
</dbReference>
<dbReference type="SUPFAM" id="SSF54427">
    <property type="entry name" value="NTF2-like"/>
    <property type="match status" value="1"/>
</dbReference>
<proteinExistence type="predicted"/>
<dbReference type="InterPro" id="IPR027843">
    <property type="entry name" value="DUF4440"/>
</dbReference>
<dbReference type="OrthoDB" id="8229197at2"/>
<dbReference type="RefSeq" id="WP_054292337.1">
    <property type="nucleotide sequence ID" value="NZ_CP012752.1"/>
</dbReference>
<reference evidence="2 3" key="1">
    <citation type="submission" date="2015-07" db="EMBL/GenBank/DDBJ databases">
        <title>Genome sequencing of Kibdelosporangium phytohabitans.</title>
        <authorList>
            <person name="Qin S."/>
            <person name="Xing K."/>
        </authorList>
    </citation>
    <scope>NUCLEOTIDE SEQUENCE [LARGE SCALE GENOMIC DNA]</scope>
    <source>
        <strain evidence="2 3">KLBMP1111</strain>
    </source>
</reference>
<dbReference type="EMBL" id="CP012752">
    <property type="protein sequence ID" value="ALG10434.1"/>
    <property type="molecule type" value="Genomic_DNA"/>
</dbReference>
<dbReference type="AlphaFoldDB" id="A0A0N9I455"/>